<dbReference type="Gene3D" id="1.10.10.10">
    <property type="entry name" value="Winged helix-like DNA-binding domain superfamily/Winged helix DNA-binding domain"/>
    <property type="match status" value="1"/>
</dbReference>
<dbReference type="AlphaFoldDB" id="A0AAD4TDE2"/>
<evidence type="ECO:0000259" key="4">
    <source>
        <dbReference type="Pfam" id="PF23559"/>
    </source>
</evidence>
<dbReference type="InterPro" id="IPR055414">
    <property type="entry name" value="LRR_R13L4/SHOC2-like"/>
</dbReference>
<evidence type="ECO:0000256" key="1">
    <source>
        <dbReference type="ARBA" id="ARBA00022737"/>
    </source>
</evidence>
<evidence type="ECO:0008006" key="8">
    <source>
        <dbReference type="Google" id="ProtNLM"/>
    </source>
</evidence>
<feature type="domain" description="NB-ARC" evidence="3">
    <location>
        <begin position="46"/>
        <end position="231"/>
    </location>
</feature>
<protein>
    <recommendedName>
        <fullName evidence="8">NB-ARC domain-containing protein</fullName>
    </recommendedName>
</protein>
<dbReference type="GO" id="GO:0043531">
    <property type="term" value="F:ADP binding"/>
    <property type="evidence" value="ECO:0007669"/>
    <property type="project" value="InterPro"/>
</dbReference>
<dbReference type="InterPro" id="IPR027417">
    <property type="entry name" value="P-loop_NTPase"/>
</dbReference>
<sequence>MEVESFTYGLCDRTEPPKDTPFVSADGTIGSGGGDGVVCGREFDKDTILKKLFEGDMVDNKEETGFRVVSIVGIGGIGKTTLAQYVFNDDKVKSHFDTRVWISVPQTASSYLEMTVQRILEGLSSSSSVDDFTCRSDSHGTDISRLSTLLRNRIKQKKLLLVLDNVWNEDIHDWKALKSLLVGAPGSSVLILTRNKMAAYLMSTTTLHELQPLPKESAWELFCQNAFGKQDNGGDALKSFEDIGRIVYQRCNGIPLALKCLGGLLRTKTTRKEWEDVMESDKWELLEMEPILPALYFSIYSLPPDLKLCLSYTAIFPKAYTINKEMLIKLWMAQGFLDSSTTKDRDPELIGEECFRELMMRSYFNAQGRNKAGEVNRVKMHDLVHDLAASMSGQSVVKIDNTILKMNKARHLSVLHSDIDSIVSSVRKENHVSTLKLFDCTVTCRTVSPQLFAHLKYLRVLDLSYHGLTEVPNQVGKLKHLRYLNLCHTNLQSLPEKVCDLHNLQTLTLNHCKQLSKLPDNLVKLSGLKHLDIQSTPKLLYLPLGTGRLTSLRTLSKFPVSNSKLGCKIGELQDLNNLQGYINIIGLQTVKNSKKASEAKLVNKENLHELRLDFSPYKLENIGEDEFIKTESVLEYLHPHPNIKKMTLAHFLGSKLSSWLENDTSLPNLCSLKIQDCMNCTMLPALGNLPSLEELYIENLGSIKDIGNEFYGIGSSSKYVKEIAFPKLQELHIVDMAKLEHWDFIARDEKIMPCIRELDVRNCPKLIVLPHFFPNTLKNVNVSRCANLASSALNKFGLQEGLRSEHPRSAASTKDHPKSSAILQHLSFDVSLPP</sequence>
<dbReference type="Proteomes" id="UP001202328">
    <property type="component" value="Unassembled WGS sequence"/>
</dbReference>
<dbReference type="PANTHER" id="PTHR23155:SF1241">
    <property type="entry name" value="DISEASE RESISTANCE RPP13-LIKE PROTEIN 1-RELATED"/>
    <property type="match status" value="1"/>
</dbReference>
<evidence type="ECO:0000313" key="7">
    <source>
        <dbReference type="Proteomes" id="UP001202328"/>
    </source>
</evidence>
<dbReference type="InterPro" id="IPR002182">
    <property type="entry name" value="NB-ARC"/>
</dbReference>
<dbReference type="InterPro" id="IPR058922">
    <property type="entry name" value="WHD_DRP"/>
</dbReference>
<dbReference type="Gene3D" id="3.40.50.300">
    <property type="entry name" value="P-loop containing nucleotide triphosphate hydrolases"/>
    <property type="match status" value="1"/>
</dbReference>
<dbReference type="Gene3D" id="1.10.8.430">
    <property type="entry name" value="Helical domain of apoptotic protease-activating factors"/>
    <property type="match status" value="1"/>
</dbReference>
<dbReference type="Pfam" id="PF23598">
    <property type="entry name" value="LRR_14"/>
    <property type="match status" value="1"/>
</dbReference>
<organism evidence="6 7">
    <name type="scientific">Papaver atlanticum</name>
    <dbReference type="NCBI Taxonomy" id="357466"/>
    <lineage>
        <taxon>Eukaryota</taxon>
        <taxon>Viridiplantae</taxon>
        <taxon>Streptophyta</taxon>
        <taxon>Embryophyta</taxon>
        <taxon>Tracheophyta</taxon>
        <taxon>Spermatophyta</taxon>
        <taxon>Magnoliopsida</taxon>
        <taxon>Ranunculales</taxon>
        <taxon>Papaveraceae</taxon>
        <taxon>Papaveroideae</taxon>
        <taxon>Papaver</taxon>
    </lineage>
</organism>
<proteinExistence type="predicted"/>
<gene>
    <name evidence="6" type="ORF">MKW98_006069</name>
</gene>
<evidence type="ECO:0000256" key="2">
    <source>
        <dbReference type="ARBA" id="ARBA00022821"/>
    </source>
</evidence>
<evidence type="ECO:0000313" key="6">
    <source>
        <dbReference type="EMBL" id="KAI3955709.1"/>
    </source>
</evidence>
<evidence type="ECO:0000259" key="5">
    <source>
        <dbReference type="Pfam" id="PF23598"/>
    </source>
</evidence>
<dbReference type="PANTHER" id="PTHR23155">
    <property type="entry name" value="DISEASE RESISTANCE PROTEIN RP"/>
    <property type="match status" value="1"/>
</dbReference>
<evidence type="ECO:0000259" key="3">
    <source>
        <dbReference type="Pfam" id="PF00931"/>
    </source>
</evidence>
<dbReference type="InterPro" id="IPR044974">
    <property type="entry name" value="Disease_R_plants"/>
</dbReference>
<dbReference type="Gene3D" id="3.80.10.10">
    <property type="entry name" value="Ribonuclease Inhibitor"/>
    <property type="match status" value="1"/>
</dbReference>
<dbReference type="InterPro" id="IPR036388">
    <property type="entry name" value="WH-like_DNA-bd_sf"/>
</dbReference>
<keyword evidence="7" id="KW-1185">Reference proteome</keyword>
<feature type="domain" description="Disease resistance protein winged helix" evidence="4">
    <location>
        <begin position="315"/>
        <end position="388"/>
    </location>
</feature>
<dbReference type="GO" id="GO:0098542">
    <property type="term" value="P:defense response to other organism"/>
    <property type="evidence" value="ECO:0007669"/>
    <property type="project" value="TreeGrafter"/>
</dbReference>
<name>A0AAD4TDE2_9MAGN</name>
<dbReference type="FunFam" id="1.10.10.10:FF:000322">
    <property type="entry name" value="Probable disease resistance protein At1g63360"/>
    <property type="match status" value="1"/>
</dbReference>
<reference evidence="6" key="1">
    <citation type="submission" date="2022-04" db="EMBL/GenBank/DDBJ databases">
        <title>A functionally conserved STORR gene fusion in Papaver species that diverged 16.8 million years ago.</title>
        <authorList>
            <person name="Catania T."/>
        </authorList>
    </citation>
    <scope>NUCLEOTIDE SEQUENCE</scope>
    <source>
        <strain evidence="6">S-188037</strain>
    </source>
</reference>
<keyword evidence="2" id="KW-0611">Plant defense</keyword>
<dbReference type="EMBL" id="JAJJMB010001716">
    <property type="protein sequence ID" value="KAI3955709.1"/>
    <property type="molecule type" value="Genomic_DNA"/>
</dbReference>
<accession>A0AAD4TDE2</accession>
<comment type="caution">
    <text evidence="6">The sequence shown here is derived from an EMBL/GenBank/DDBJ whole genome shotgun (WGS) entry which is preliminary data.</text>
</comment>
<dbReference type="PRINTS" id="PR00364">
    <property type="entry name" value="DISEASERSIST"/>
</dbReference>
<feature type="domain" description="Disease resistance R13L4/SHOC-2-like LRR" evidence="5">
    <location>
        <begin position="450"/>
        <end position="761"/>
    </location>
</feature>
<keyword evidence="1" id="KW-0677">Repeat</keyword>
<dbReference type="InterPro" id="IPR042197">
    <property type="entry name" value="Apaf_helical"/>
</dbReference>
<dbReference type="Pfam" id="PF23559">
    <property type="entry name" value="WHD_DRP"/>
    <property type="match status" value="1"/>
</dbReference>
<dbReference type="InterPro" id="IPR032675">
    <property type="entry name" value="LRR_dom_sf"/>
</dbReference>
<dbReference type="SUPFAM" id="SSF52540">
    <property type="entry name" value="P-loop containing nucleoside triphosphate hydrolases"/>
    <property type="match status" value="1"/>
</dbReference>
<dbReference type="Pfam" id="PF00931">
    <property type="entry name" value="NB-ARC"/>
    <property type="match status" value="1"/>
</dbReference>
<dbReference type="SUPFAM" id="SSF52058">
    <property type="entry name" value="L domain-like"/>
    <property type="match status" value="1"/>
</dbReference>